<organism evidence="2">
    <name type="scientific">Timema cristinae</name>
    <name type="common">Walking stick</name>
    <dbReference type="NCBI Taxonomy" id="61476"/>
    <lineage>
        <taxon>Eukaryota</taxon>
        <taxon>Metazoa</taxon>
        <taxon>Ecdysozoa</taxon>
        <taxon>Arthropoda</taxon>
        <taxon>Hexapoda</taxon>
        <taxon>Insecta</taxon>
        <taxon>Pterygota</taxon>
        <taxon>Neoptera</taxon>
        <taxon>Polyneoptera</taxon>
        <taxon>Phasmatodea</taxon>
        <taxon>Timematodea</taxon>
        <taxon>Timematoidea</taxon>
        <taxon>Timematidae</taxon>
        <taxon>Timema</taxon>
    </lineage>
</organism>
<feature type="domain" description="Protein bicaudal C homolog 1 KH-like" evidence="1">
    <location>
        <begin position="1"/>
        <end position="47"/>
    </location>
</feature>
<sequence length="72" mass="8209">MQKLNVLINVRHKSRQNTISVTIKGIERFAGNIYEARRQLMCLDEPRIVAQIPATYHIPDAPAYSLNTGKFP</sequence>
<dbReference type="EMBL" id="OC334513">
    <property type="protein sequence ID" value="CAD7418130.1"/>
    <property type="molecule type" value="Genomic_DNA"/>
</dbReference>
<gene>
    <name evidence="2" type="ORF">TCEB3V08_LOCUS13203</name>
</gene>
<proteinExistence type="predicted"/>
<dbReference type="InterPro" id="IPR054727">
    <property type="entry name" value="BICC1_KH"/>
</dbReference>
<accession>A0A7R9DR41</accession>
<evidence type="ECO:0000313" key="2">
    <source>
        <dbReference type="EMBL" id="CAD7418130.1"/>
    </source>
</evidence>
<protein>
    <recommendedName>
        <fullName evidence="1">Protein bicaudal C homolog 1 KH-like domain-containing protein</fullName>
    </recommendedName>
</protein>
<evidence type="ECO:0000259" key="1">
    <source>
        <dbReference type="Pfam" id="PF22985"/>
    </source>
</evidence>
<name>A0A7R9DR41_TIMCR</name>
<dbReference type="AlphaFoldDB" id="A0A7R9DR41"/>
<dbReference type="Pfam" id="PF22985">
    <property type="entry name" value="KH_BICC1"/>
    <property type="match status" value="1"/>
</dbReference>
<reference evidence="2" key="1">
    <citation type="submission" date="2020-11" db="EMBL/GenBank/DDBJ databases">
        <authorList>
            <person name="Tran Van P."/>
        </authorList>
    </citation>
    <scope>NUCLEOTIDE SEQUENCE</scope>
</reference>